<name>A0ACC2U7K1_9FUNG</name>
<evidence type="ECO:0000313" key="2">
    <source>
        <dbReference type="Proteomes" id="UP001165960"/>
    </source>
</evidence>
<evidence type="ECO:0000313" key="1">
    <source>
        <dbReference type="EMBL" id="KAJ9082695.1"/>
    </source>
</evidence>
<dbReference type="Proteomes" id="UP001165960">
    <property type="component" value="Unassembled WGS sequence"/>
</dbReference>
<dbReference type="EMBL" id="QTSX02001425">
    <property type="protein sequence ID" value="KAJ9082695.1"/>
    <property type="molecule type" value="Genomic_DNA"/>
</dbReference>
<organism evidence="1 2">
    <name type="scientific">Entomophthora muscae</name>
    <dbReference type="NCBI Taxonomy" id="34485"/>
    <lineage>
        <taxon>Eukaryota</taxon>
        <taxon>Fungi</taxon>
        <taxon>Fungi incertae sedis</taxon>
        <taxon>Zoopagomycota</taxon>
        <taxon>Entomophthoromycotina</taxon>
        <taxon>Entomophthoromycetes</taxon>
        <taxon>Entomophthorales</taxon>
        <taxon>Entomophthoraceae</taxon>
        <taxon>Entomophthora</taxon>
    </lineage>
</organism>
<sequence length="158" mass="16867">MAFLFFLLFSYSGLHPQTCENSHPLWSFLLLYLLDELSGQSNGLVRKGVLLIKSLTSNGEVFLLFSVPVPTPLPVVALDPLVSPPLGVPTLSHLTQKFPLPWLGLLAGNRDTTHGSEHLPSAAVPCLVPPDTLLSSCPSNQLDVILVGSSPSMGAKLS</sequence>
<gene>
    <name evidence="1" type="ORF">DSO57_1002214</name>
</gene>
<comment type="caution">
    <text evidence="1">The sequence shown here is derived from an EMBL/GenBank/DDBJ whole genome shotgun (WGS) entry which is preliminary data.</text>
</comment>
<keyword evidence="2" id="KW-1185">Reference proteome</keyword>
<protein>
    <submittedName>
        <fullName evidence="1">Uncharacterized protein</fullName>
    </submittedName>
</protein>
<accession>A0ACC2U7K1</accession>
<reference evidence="1" key="1">
    <citation type="submission" date="2022-04" db="EMBL/GenBank/DDBJ databases">
        <title>Genome of the entomopathogenic fungus Entomophthora muscae.</title>
        <authorList>
            <person name="Elya C."/>
            <person name="Lovett B.R."/>
            <person name="Lee E."/>
            <person name="Macias A.M."/>
            <person name="Hajek A.E."/>
            <person name="De Bivort B.L."/>
            <person name="Kasson M.T."/>
            <person name="De Fine Licht H.H."/>
            <person name="Stajich J.E."/>
        </authorList>
    </citation>
    <scope>NUCLEOTIDE SEQUENCE</scope>
    <source>
        <strain evidence="1">Berkeley</strain>
    </source>
</reference>
<proteinExistence type="predicted"/>